<evidence type="ECO:0000256" key="3">
    <source>
        <dbReference type="ARBA" id="ARBA00022737"/>
    </source>
</evidence>
<dbReference type="InterPro" id="IPR051159">
    <property type="entry name" value="Hexapeptide_acetyltransf"/>
</dbReference>
<dbReference type="EC" id="2.3.1.89" evidence="5"/>
<dbReference type="SUPFAM" id="SSF51161">
    <property type="entry name" value="Trimeric LpxA-like enzymes"/>
    <property type="match status" value="1"/>
</dbReference>
<comment type="similarity">
    <text evidence="1">Belongs to the transferase hexapeptide repeat family.</text>
</comment>
<dbReference type="InterPro" id="IPR011004">
    <property type="entry name" value="Trimer_LpxA-like_sf"/>
</dbReference>
<dbReference type="PROSITE" id="PS00101">
    <property type="entry name" value="HEXAPEP_TRANSFERASES"/>
    <property type="match status" value="1"/>
</dbReference>
<evidence type="ECO:0000256" key="4">
    <source>
        <dbReference type="ARBA" id="ARBA00023315"/>
    </source>
</evidence>
<keyword evidence="4 5" id="KW-0012">Acyltransferase</keyword>
<evidence type="ECO:0000256" key="2">
    <source>
        <dbReference type="ARBA" id="ARBA00022679"/>
    </source>
</evidence>
<keyword evidence="2 5" id="KW-0808">Transferase</keyword>
<gene>
    <name evidence="5" type="primary">dapH</name>
    <name evidence="5" type="ORF">SIID45300_02553</name>
</gene>
<dbReference type="Proteomes" id="UP001628193">
    <property type="component" value="Unassembled WGS sequence"/>
</dbReference>
<evidence type="ECO:0000313" key="6">
    <source>
        <dbReference type="Proteomes" id="UP001628193"/>
    </source>
</evidence>
<reference evidence="5 6" key="1">
    <citation type="submission" date="2024-09" db="EMBL/GenBank/DDBJ databases">
        <title>Draft genome sequence of Candidatus Magnetaquicoccaceae bacterium FCR-1.</title>
        <authorList>
            <person name="Shimoshige H."/>
            <person name="Shimamura S."/>
            <person name="Taoka A."/>
            <person name="Kobayashi H."/>
            <person name="Maekawa T."/>
        </authorList>
    </citation>
    <scope>NUCLEOTIDE SEQUENCE [LARGE SCALE GENOMIC DNA]</scope>
    <source>
        <strain evidence="5 6">FCR-1</strain>
    </source>
</reference>
<sequence>MTPRAFKAMLAARILDWLERGRTRHFQARLGEVGRDVRIFPGLFVERPENVALGDHVRINVHCMLQAHARIEIGAFTMIGANCLIVTANHDVAKRGFAAFDTQFHRPVTIGRHCWLGAGVTVLPGVTIGDETVVGAGSTVTQDLPPGGIYAGSPARFIRTRPRDGTAEPTIDPLSS</sequence>
<proteinExistence type="inferred from homology"/>
<dbReference type="GO" id="GO:0047200">
    <property type="term" value="F:tetrahydrodipicolinate N-acetyltransferase activity"/>
    <property type="evidence" value="ECO:0007669"/>
    <property type="project" value="UniProtKB-EC"/>
</dbReference>
<name>A0ABQ0CBF5_9PROT</name>
<comment type="caution">
    <text evidence="5">The sequence shown here is derived from an EMBL/GenBank/DDBJ whole genome shotgun (WGS) entry which is preliminary data.</text>
</comment>
<dbReference type="InterPro" id="IPR018357">
    <property type="entry name" value="Hexapep_transf_CS"/>
</dbReference>
<dbReference type="InterPro" id="IPR001451">
    <property type="entry name" value="Hexapep"/>
</dbReference>
<dbReference type="PANTHER" id="PTHR23416:SF23">
    <property type="entry name" value="ACETYLTRANSFERASE C18B11.09C-RELATED"/>
    <property type="match status" value="1"/>
</dbReference>
<keyword evidence="3" id="KW-0677">Repeat</keyword>
<dbReference type="Gene3D" id="2.160.10.10">
    <property type="entry name" value="Hexapeptide repeat proteins"/>
    <property type="match status" value="1"/>
</dbReference>
<evidence type="ECO:0000313" key="5">
    <source>
        <dbReference type="EMBL" id="GAB0058208.1"/>
    </source>
</evidence>
<keyword evidence="6" id="KW-1185">Reference proteome</keyword>
<dbReference type="Pfam" id="PF00132">
    <property type="entry name" value="Hexapep"/>
    <property type="match status" value="1"/>
</dbReference>
<protein>
    <submittedName>
        <fullName evidence="5">2,3,4,5-tetrahydropyridine-2,6-dicarboxylate N-acetyltransferase</fullName>
        <ecNumber evidence="5">2.3.1.89</ecNumber>
    </submittedName>
</protein>
<dbReference type="EMBL" id="BAAFGK010000004">
    <property type="protein sequence ID" value="GAB0058208.1"/>
    <property type="molecule type" value="Genomic_DNA"/>
</dbReference>
<organism evidence="5 6">
    <name type="scientific">Candidatus Magnetaquiglobus chichijimensis</name>
    <dbReference type="NCBI Taxonomy" id="3141448"/>
    <lineage>
        <taxon>Bacteria</taxon>
        <taxon>Pseudomonadati</taxon>
        <taxon>Pseudomonadota</taxon>
        <taxon>Magnetococcia</taxon>
        <taxon>Magnetococcales</taxon>
        <taxon>Candidatus Magnetaquicoccaceae</taxon>
        <taxon>Candidatus Magnetaquiglobus</taxon>
    </lineage>
</organism>
<evidence type="ECO:0000256" key="1">
    <source>
        <dbReference type="ARBA" id="ARBA00007274"/>
    </source>
</evidence>
<dbReference type="PANTHER" id="PTHR23416">
    <property type="entry name" value="SIALIC ACID SYNTHASE-RELATED"/>
    <property type="match status" value="1"/>
</dbReference>
<accession>A0ABQ0CBF5</accession>